<dbReference type="InParanoid" id="B6IHT2"/>
<accession>B6IHT2</accession>
<dbReference type="KEGG" id="cbr:CBG_25761"/>
<dbReference type="EMBL" id="HE600905">
    <property type="protein sequence ID" value="CAR99462.1"/>
    <property type="molecule type" value="Genomic_DNA"/>
</dbReference>
<sequence length="221" mass="25044">MEDCSSCASQYGEEIVEGNETPEHLLQEVQQAHALTLVSMPTLKVPISRFLQLSRLFIKNAWNIAPALLESYSLVYLLQPLVLINFINDVWTATQQKQHLGINQGRNLGISDMNPTMQAPPSYSTSSMNYFSDQPQFAAPNTKPMTIMTHRLDASVTSEKRVLAQQQKTINHRNSQREVCFRMLYSLTIDIHHVCGWKSDYLHSTTPSQAHFESLPIDVPL</sequence>
<evidence type="ECO:0000313" key="2">
    <source>
        <dbReference type="Proteomes" id="UP000008549"/>
    </source>
</evidence>
<dbReference type="AlphaFoldDB" id="B6IHT2"/>
<dbReference type="GeneID" id="68917243"/>
<proteinExistence type="predicted"/>
<evidence type="ECO:0000313" key="1">
    <source>
        <dbReference type="EMBL" id="CAR99462.1"/>
    </source>
</evidence>
<dbReference type="STRING" id="6238.B6IHT2"/>
<organism evidence="1 2">
    <name type="scientific">Caenorhabditis briggsae</name>
    <dbReference type="NCBI Taxonomy" id="6238"/>
    <lineage>
        <taxon>Eukaryota</taxon>
        <taxon>Metazoa</taxon>
        <taxon>Ecdysozoa</taxon>
        <taxon>Nematoda</taxon>
        <taxon>Chromadorea</taxon>
        <taxon>Rhabditida</taxon>
        <taxon>Rhabditina</taxon>
        <taxon>Rhabditomorpha</taxon>
        <taxon>Rhabditoidea</taxon>
        <taxon>Rhabditidae</taxon>
        <taxon>Peloderinae</taxon>
        <taxon>Caenorhabditis</taxon>
    </lineage>
</organism>
<name>B6IHT2_CAEBR</name>
<evidence type="ECO:0000313" key="3">
    <source>
        <dbReference type="WormBase" id="CBG25761"/>
    </source>
</evidence>
<dbReference type="RefSeq" id="XP_045099025.1">
    <property type="nucleotide sequence ID" value="XM_045240692.1"/>
</dbReference>
<dbReference type="WormBase" id="CBG25761">
    <property type="protein sequence ID" value="CBP48627"/>
    <property type="gene ID" value="WBGene00087175"/>
</dbReference>
<dbReference type="Proteomes" id="UP000008549">
    <property type="component" value="Unassembled WGS sequence"/>
</dbReference>
<reference evidence="1 2" key="1">
    <citation type="journal article" date="2003" name="PLoS Biol.">
        <title>The genome sequence of Caenorhabditis briggsae: a platform for comparative genomics.</title>
        <authorList>
            <person name="Stein L.D."/>
            <person name="Bao Z."/>
            <person name="Blasiar D."/>
            <person name="Blumenthal T."/>
            <person name="Brent M.R."/>
            <person name="Chen N."/>
            <person name="Chinwalla A."/>
            <person name="Clarke L."/>
            <person name="Clee C."/>
            <person name="Coghlan A."/>
            <person name="Coulson A."/>
            <person name="D'Eustachio P."/>
            <person name="Fitch D.H."/>
            <person name="Fulton L.A."/>
            <person name="Fulton R.E."/>
            <person name="Griffiths-Jones S."/>
            <person name="Harris T.W."/>
            <person name="Hillier L.W."/>
            <person name="Kamath R."/>
            <person name="Kuwabara P.E."/>
            <person name="Mardis E.R."/>
            <person name="Marra M.A."/>
            <person name="Miner T.L."/>
            <person name="Minx P."/>
            <person name="Mullikin J.C."/>
            <person name="Plumb R.W."/>
            <person name="Rogers J."/>
            <person name="Schein J.E."/>
            <person name="Sohrmann M."/>
            <person name="Spieth J."/>
            <person name="Stajich J.E."/>
            <person name="Wei C."/>
            <person name="Willey D."/>
            <person name="Wilson R.K."/>
            <person name="Durbin R."/>
            <person name="Waterston R.H."/>
        </authorList>
    </citation>
    <scope>NUCLEOTIDE SEQUENCE [LARGE SCALE GENOMIC DNA]</scope>
    <source>
        <strain evidence="1 2">AF16</strain>
    </source>
</reference>
<dbReference type="HOGENOM" id="CLU_1251640_0_0_1"/>
<gene>
    <name evidence="1 3" type="ORF">CBG25761</name>
    <name evidence="1" type="ORF">CBG_25761</name>
</gene>
<dbReference type="CTD" id="68917243"/>
<protein>
    <submittedName>
        <fullName evidence="1">Protein CBG25761</fullName>
    </submittedName>
</protein>
<reference evidence="1 2" key="2">
    <citation type="journal article" date="2011" name="PLoS Genet.">
        <title>Caenorhabditis briggsae recombinant inbred line genotypes reveal inter-strain incompatibility and the evolution of recombination.</title>
        <authorList>
            <person name="Ross J.A."/>
            <person name="Koboldt D.C."/>
            <person name="Staisch J.E."/>
            <person name="Chamberlin H.M."/>
            <person name="Gupta B.P."/>
            <person name="Miller R.D."/>
            <person name="Baird S.E."/>
            <person name="Haag E.S."/>
        </authorList>
    </citation>
    <scope>NUCLEOTIDE SEQUENCE [LARGE SCALE GENOMIC DNA]</scope>
    <source>
        <strain evidence="1 2">AF16</strain>
    </source>
</reference>
<keyword evidence="2" id="KW-1185">Reference proteome</keyword>